<dbReference type="SMART" id="SM00587">
    <property type="entry name" value="CHK"/>
    <property type="match status" value="1"/>
</dbReference>
<dbReference type="InterPro" id="IPR004119">
    <property type="entry name" value="EcKL"/>
</dbReference>
<sequence length="424" mass="48944">MSETELLSAGDCRALVSAYLGPNPAARVVSVDVRPLAGPRAGYMSDHLRVELVVQEGSSPPRQLRFFAKSLPRVQVHREYVASTRFYVKETAFYARLLKEMRDAQGDGGHDRWVPASYLVREDLIVLEDLSLQNYRPFSAREVMDVATSQLVLGEMARFHAATLVLEEKNRASGETRTLKEMYPDMLEERSGSTLRMEGKLGWFPAAVRCILKLMDHIPKYNTDATKLQSIKDKIPEVCQVMNTIVNSSSKFRNVVCHADIWASNILLRYSEDNKPFDVRFVDFQLVRYAPPACDVITFLFLLTDKTFRENHSQYLITHYYDKFAEELCRRNLDPEKLFPKSEFEESCEYYNILGVILAPVALPMLLLPPEVVDEHFRTPERFVQFMLEDRSTECVDYYHSNAEFRQRICDIIEEFVESCILEK</sequence>
<evidence type="ECO:0000313" key="2">
    <source>
        <dbReference type="EMBL" id="KAK7794872.1"/>
    </source>
</evidence>
<dbReference type="InterPro" id="IPR015897">
    <property type="entry name" value="CHK_kinase-like"/>
</dbReference>
<name>A0AAN9Z3K9_9ORTH</name>
<dbReference type="AlphaFoldDB" id="A0AAN9Z3K9"/>
<gene>
    <name evidence="2" type="ORF">R5R35_013589</name>
</gene>
<reference evidence="2 3" key="1">
    <citation type="submission" date="2024-03" db="EMBL/GenBank/DDBJ databases">
        <title>The genome assembly and annotation of the cricket Gryllus longicercus Weissman &amp; Gray.</title>
        <authorList>
            <person name="Szrajer S."/>
            <person name="Gray D."/>
            <person name="Ylla G."/>
        </authorList>
    </citation>
    <scope>NUCLEOTIDE SEQUENCE [LARGE SCALE GENOMIC DNA]</scope>
    <source>
        <strain evidence="2">DAG 2021-001</strain>
        <tissue evidence="2">Whole body minus gut</tissue>
    </source>
</reference>
<dbReference type="PANTHER" id="PTHR11012">
    <property type="entry name" value="PROTEIN KINASE-LIKE DOMAIN-CONTAINING"/>
    <property type="match status" value="1"/>
</dbReference>
<dbReference type="SUPFAM" id="SSF56112">
    <property type="entry name" value="Protein kinase-like (PK-like)"/>
    <property type="match status" value="1"/>
</dbReference>
<proteinExistence type="predicted"/>
<evidence type="ECO:0000313" key="3">
    <source>
        <dbReference type="Proteomes" id="UP001378592"/>
    </source>
</evidence>
<dbReference type="Proteomes" id="UP001378592">
    <property type="component" value="Unassembled WGS sequence"/>
</dbReference>
<comment type="caution">
    <text evidence="2">The sequence shown here is derived from an EMBL/GenBank/DDBJ whole genome shotgun (WGS) entry which is preliminary data.</text>
</comment>
<keyword evidence="3" id="KW-1185">Reference proteome</keyword>
<dbReference type="InterPro" id="IPR011009">
    <property type="entry name" value="Kinase-like_dom_sf"/>
</dbReference>
<feature type="domain" description="CHK kinase-like" evidence="1">
    <location>
        <begin position="125"/>
        <end position="330"/>
    </location>
</feature>
<evidence type="ECO:0000259" key="1">
    <source>
        <dbReference type="SMART" id="SM00587"/>
    </source>
</evidence>
<dbReference type="PANTHER" id="PTHR11012:SF48">
    <property type="entry name" value="CHK KINASE-LIKE DOMAIN-CONTAINING PROTEIN-RELATED"/>
    <property type="match status" value="1"/>
</dbReference>
<protein>
    <recommendedName>
        <fullName evidence="1">CHK kinase-like domain-containing protein</fullName>
    </recommendedName>
</protein>
<accession>A0AAN9Z3K9</accession>
<dbReference type="Gene3D" id="3.90.1200.10">
    <property type="match status" value="1"/>
</dbReference>
<organism evidence="2 3">
    <name type="scientific">Gryllus longicercus</name>
    <dbReference type="NCBI Taxonomy" id="2509291"/>
    <lineage>
        <taxon>Eukaryota</taxon>
        <taxon>Metazoa</taxon>
        <taxon>Ecdysozoa</taxon>
        <taxon>Arthropoda</taxon>
        <taxon>Hexapoda</taxon>
        <taxon>Insecta</taxon>
        <taxon>Pterygota</taxon>
        <taxon>Neoptera</taxon>
        <taxon>Polyneoptera</taxon>
        <taxon>Orthoptera</taxon>
        <taxon>Ensifera</taxon>
        <taxon>Gryllidea</taxon>
        <taxon>Grylloidea</taxon>
        <taxon>Gryllidae</taxon>
        <taxon>Gryllinae</taxon>
        <taxon>Gryllus</taxon>
    </lineage>
</organism>
<dbReference type="EMBL" id="JAZDUA010000314">
    <property type="protein sequence ID" value="KAK7794872.1"/>
    <property type="molecule type" value="Genomic_DNA"/>
</dbReference>
<dbReference type="Pfam" id="PF02958">
    <property type="entry name" value="EcKL"/>
    <property type="match status" value="1"/>
</dbReference>